<dbReference type="GO" id="GO:0046872">
    <property type="term" value="F:metal ion binding"/>
    <property type="evidence" value="ECO:0007669"/>
    <property type="project" value="UniProtKB-KW"/>
</dbReference>
<comment type="caution">
    <text evidence="4">The sequence shown here is derived from an EMBL/GenBank/DDBJ whole genome shotgun (WGS) entry which is preliminary data.</text>
</comment>
<evidence type="ECO:0000256" key="1">
    <source>
        <dbReference type="ARBA" id="ARBA00001968"/>
    </source>
</evidence>
<evidence type="ECO:0000256" key="2">
    <source>
        <dbReference type="ARBA" id="ARBA00022723"/>
    </source>
</evidence>
<dbReference type="RefSeq" id="WP_239163216.1">
    <property type="nucleotide sequence ID" value="NZ_BOMV01000069.1"/>
</dbReference>
<keyword evidence="5" id="KW-1185">Reference proteome</keyword>
<evidence type="ECO:0000313" key="4">
    <source>
        <dbReference type="EMBL" id="GIE98964.1"/>
    </source>
</evidence>
<evidence type="ECO:0000313" key="5">
    <source>
        <dbReference type="Proteomes" id="UP000636960"/>
    </source>
</evidence>
<name>A0A919MXS7_9ACTN</name>
<dbReference type="Pfam" id="PF13359">
    <property type="entry name" value="DDE_Tnp_4"/>
    <property type="match status" value="1"/>
</dbReference>
<keyword evidence="2" id="KW-0479">Metal-binding</keyword>
<sequence length="122" mass="13435">MLPAQAQNLHTALRRVADDGRSYVILDRKLFDCDRLTETTISVKGETIDAWYSGKHRDFGANIQAVMRPDGLPIWTSAAMPGHPHDTSCARQLRLQPAPTRPAMASRTRLVGSAISSPLHCT</sequence>
<comment type="cofactor">
    <cofactor evidence="1">
        <name>a divalent metal cation</name>
        <dbReference type="ChEBI" id="CHEBI:60240"/>
    </cofactor>
</comment>
<proteinExistence type="predicted"/>
<evidence type="ECO:0000259" key="3">
    <source>
        <dbReference type="Pfam" id="PF13359"/>
    </source>
</evidence>
<protein>
    <recommendedName>
        <fullName evidence="3">DDE Tnp4 domain-containing protein</fullName>
    </recommendedName>
</protein>
<dbReference type="AlphaFoldDB" id="A0A919MXS7"/>
<accession>A0A919MXS7</accession>
<gene>
    <name evidence="4" type="ORF">Ari01nite_64290</name>
</gene>
<reference evidence="4" key="1">
    <citation type="submission" date="2021-01" db="EMBL/GenBank/DDBJ databases">
        <title>Whole genome shotgun sequence of Actinoplanes rishiriensis NBRC 108556.</title>
        <authorList>
            <person name="Komaki H."/>
            <person name="Tamura T."/>
        </authorList>
    </citation>
    <scope>NUCLEOTIDE SEQUENCE</scope>
    <source>
        <strain evidence="4">NBRC 108556</strain>
    </source>
</reference>
<feature type="domain" description="DDE Tnp4" evidence="3">
    <location>
        <begin position="47"/>
        <end position="98"/>
    </location>
</feature>
<dbReference type="Proteomes" id="UP000636960">
    <property type="component" value="Unassembled WGS sequence"/>
</dbReference>
<dbReference type="EMBL" id="BOMV01000069">
    <property type="protein sequence ID" value="GIE98964.1"/>
    <property type="molecule type" value="Genomic_DNA"/>
</dbReference>
<organism evidence="4 5">
    <name type="scientific">Paractinoplanes rishiriensis</name>
    <dbReference type="NCBI Taxonomy" id="1050105"/>
    <lineage>
        <taxon>Bacteria</taxon>
        <taxon>Bacillati</taxon>
        <taxon>Actinomycetota</taxon>
        <taxon>Actinomycetes</taxon>
        <taxon>Micromonosporales</taxon>
        <taxon>Micromonosporaceae</taxon>
        <taxon>Paractinoplanes</taxon>
    </lineage>
</organism>
<dbReference type="InterPro" id="IPR027806">
    <property type="entry name" value="HARBI1_dom"/>
</dbReference>